<evidence type="ECO:0000313" key="3">
    <source>
        <dbReference type="Proteomes" id="UP001175226"/>
    </source>
</evidence>
<evidence type="ECO:0000313" key="2">
    <source>
        <dbReference type="EMBL" id="KAK0438740.1"/>
    </source>
</evidence>
<proteinExistence type="predicted"/>
<dbReference type="EMBL" id="JAUEPT010000041">
    <property type="protein sequence ID" value="KAK0438740.1"/>
    <property type="molecule type" value="Genomic_DNA"/>
</dbReference>
<dbReference type="Proteomes" id="UP001175226">
    <property type="component" value="Unassembled WGS sequence"/>
</dbReference>
<dbReference type="AlphaFoldDB" id="A0AA39MMD3"/>
<sequence>MLPRVQAAHLQAASPLFSVIPPEIRNLIFRLTLRGYPDRTRGYYPGNAFYCRPGYEHDRCIDTALLLTCRRIYDETRLLPVIENEHVFWYDRGPPRSSADPARYFRKMTEEQQNAVDCVHFFTQQYLLERRFPGSCAITEMRTRKLKITIRESDWWWFELNQSLVLKDKWTDGIRLLKRLEEFEMELETIERDKDQMLAIAQRISEWKIDLWDGRVLSTKGCSLVHDQWRGTSVFENRWTWYDWESNAWTNRPGIIGPGAPLVYHTVTVKWTAIAKV</sequence>
<keyword evidence="1" id="KW-0175">Coiled coil</keyword>
<accession>A0AA39MMD3</accession>
<reference evidence="2" key="1">
    <citation type="submission" date="2023-06" db="EMBL/GenBank/DDBJ databases">
        <authorList>
            <consortium name="Lawrence Berkeley National Laboratory"/>
            <person name="Ahrendt S."/>
            <person name="Sahu N."/>
            <person name="Indic B."/>
            <person name="Wong-Bajracharya J."/>
            <person name="Merenyi Z."/>
            <person name="Ke H.-M."/>
            <person name="Monk M."/>
            <person name="Kocsube S."/>
            <person name="Drula E."/>
            <person name="Lipzen A."/>
            <person name="Balint B."/>
            <person name="Henrissat B."/>
            <person name="Andreopoulos B."/>
            <person name="Martin F.M."/>
            <person name="Harder C.B."/>
            <person name="Rigling D."/>
            <person name="Ford K.L."/>
            <person name="Foster G.D."/>
            <person name="Pangilinan J."/>
            <person name="Papanicolaou A."/>
            <person name="Barry K."/>
            <person name="LaButti K."/>
            <person name="Viragh M."/>
            <person name="Koriabine M."/>
            <person name="Yan M."/>
            <person name="Riley R."/>
            <person name="Champramary S."/>
            <person name="Plett K.L."/>
            <person name="Tsai I.J."/>
            <person name="Slot J."/>
            <person name="Sipos G."/>
            <person name="Plett J."/>
            <person name="Nagy L.G."/>
            <person name="Grigoriev I.V."/>
        </authorList>
    </citation>
    <scope>NUCLEOTIDE SEQUENCE</scope>
    <source>
        <strain evidence="2">FPL87.14</strain>
    </source>
</reference>
<name>A0AA39MMD3_9AGAR</name>
<feature type="coiled-coil region" evidence="1">
    <location>
        <begin position="173"/>
        <end position="200"/>
    </location>
</feature>
<protein>
    <submittedName>
        <fullName evidence="2">Uncharacterized protein</fullName>
    </submittedName>
</protein>
<gene>
    <name evidence="2" type="ORF">EV421DRAFT_936977</name>
</gene>
<organism evidence="2 3">
    <name type="scientific">Armillaria borealis</name>
    <dbReference type="NCBI Taxonomy" id="47425"/>
    <lineage>
        <taxon>Eukaryota</taxon>
        <taxon>Fungi</taxon>
        <taxon>Dikarya</taxon>
        <taxon>Basidiomycota</taxon>
        <taxon>Agaricomycotina</taxon>
        <taxon>Agaricomycetes</taxon>
        <taxon>Agaricomycetidae</taxon>
        <taxon>Agaricales</taxon>
        <taxon>Marasmiineae</taxon>
        <taxon>Physalacriaceae</taxon>
        <taxon>Armillaria</taxon>
    </lineage>
</organism>
<comment type="caution">
    <text evidence="2">The sequence shown here is derived from an EMBL/GenBank/DDBJ whole genome shotgun (WGS) entry which is preliminary data.</text>
</comment>
<keyword evidence="3" id="KW-1185">Reference proteome</keyword>
<evidence type="ECO:0000256" key="1">
    <source>
        <dbReference type="SAM" id="Coils"/>
    </source>
</evidence>